<dbReference type="Proteomes" id="UP001153714">
    <property type="component" value="Chromosome 15"/>
</dbReference>
<proteinExistence type="predicted"/>
<reference evidence="2" key="2">
    <citation type="submission" date="2022-10" db="EMBL/GenBank/DDBJ databases">
        <authorList>
            <consortium name="ENA_rothamsted_submissions"/>
            <consortium name="culmorum"/>
            <person name="King R."/>
        </authorList>
    </citation>
    <scope>NUCLEOTIDE SEQUENCE</scope>
</reference>
<evidence type="ECO:0000313" key="3">
    <source>
        <dbReference type="Proteomes" id="UP001153714"/>
    </source>
</evidence>
<organism evidence="2 3">
    <name type="scientific">Diatraea saccharalis</name>
    <name type="common">sugarcane borer</name>
    <dbReference type="NCBI Taxonomy" id="40085"/>
    <lineage>
        <taxon>Eukaryota</taxon>
        <taxon>Metazoa</taxon>
        <taxon>Ecdysozoa</taxon>
        <taxon>Arthropoda</taxon>
        <taxon>Hexapoda</taxon>
        <taxon>Insecta</taxon>
        <taxon>Pterygota</taxon>
        <taxon>Neoptera</taxon>
        <taxon>Endopterygota</taxon>
        <taxon>Lepidoptera</taxon>
        <taxon>Glossata</taxon>
        <taxon>Ditrysia</taxon>
        <taxon>Pyraloidea</taxon>
        <taxon>Crambidae</taxon>
        <taxon>Crambinae</taxon>
        <taxon>Diatraea</taxon>
    </lineage>
</organism>
<accession>A0A9N9QZ65</accession>
<gene>
    <name evidence="2" type="ORF">DIATSA_LOCUS4197</name>
</gene>
<keyword evidence="1" id="KW-0812">Transmembrane</keyword>
<keyword evidence="1" id="KW-0472">Membrane</keyword>
<dbReference type="EMBL" id="OU893346">
    <property type="protein sequence ID" value="CAG9786228.1"/>
    <property type="molecule type" value="Genomic_DNA"/>
</dbReference>
<keyword evidence="3" id="KW-1185">Reference proteome</keyword>
<dbReference type="OrthoDB" id="10260443at2759"/>
<evidence type="ECO:0000313" key="2">
    <source>
        <dbReference type="EMBL" id="CAG9786228.1"/>
    </source>
</evidence>
<feature type="transmembrane region" description="Helical" evidence="1">
    <location>
        <begin position="104"/>
        <end position="125"/>
    </location>
</feature>
<feature type="transmembrane region" description="Helical" evidence="1">
    <location>
        <begin position="49"/>
        <end position="67"/>
    </location>
</feature>
<sequence>MGGAKDQRAPIKGPLPRITNIIVNNFRGILGVLVPIVFLTWRVEKGKEGIFLFIFSSMVILLLNNSGADRRIALSIICSGSSQGFCEKRSCLEANNQYPEIFNYLQYSFFAVPVAIIMYIVNLLYHTILLSITTDKPLSAASIADVRSQLLKQKSSIPHKITSHEYVSVT</sequence>
<protein>
    <submittedName>
        <fullName evidence="2">Uncharacterized protein</fullName>
    </submittedName>
</protein>
<dbReference type="AlphaFoldDB" id="A0A9N9QZ65"/>
<name>A0A9N9QZ65_9NEOP</name>
<reference evidence="2" key="1">
    <citation type="submission" date="2021-12" db="EMBL/GenBank/DDBJ databases">
        <authorList>
            <person name="King R."/>
        </authorList>
    </citation>
    <scope>NUCLEOTIDE SEQUENCE</scope>
</reference>
<feature type="transmembrane region" description="Helical" evidence="1">
    <location>
        <begin position="21"/>
        <end position="43"/>
    </location>
</feature>
<evidence type="ECO:0000256" key="1">
    <source>
        <dbReference type="SAM" id="Phobius"/>
    </source>
</evidence>
<keyword evidence="1" id="KW-1133">Transmembrane helix</keyword>